<evidence type="ECO:0000259" key="1">
    <source>
        <dbReference type="PROSITE" id="PS50888"/>
    </source>
</evidence>
<keyword evidence="4" id="KW-1185">Reference proteome</keyword>
<dbReference type="GO" id="GO:0000981">
    <property type="term" value="F:DNA-binding transcription factor activity, RNA polymerase II-specific"/>
    <property type="evidence" value="ECO:0007669"/>
    <property type="project" value="TreeGrafter"/>
</dbReference>
<reference evidence="2 4" key="1">
    <citation type="journal article" date="2014" name="Nat. Genet.">
        <title>Genome and transcriptome of the porcine whipworm Trichuris suis.</title>
        <authorList>
            <person name="Jex A.R."/>
            <person name="Nejsum P."/>
            <person name="Schwarz E.M."/>
            <person name="Hu L."/>
            <person name="Young N.D."/>
            <person name="Hall R.S."/>
            <person name="Korhonen P.K."/>
            <person name="Liao S."/>
            <person name="Thamsborg S."/>
            <person name="Xia J."/>
            <person name="Xu P."/>
            <person name="Wang S."/>
            <person name="Scheerlinck J.P."/>
            <person name="Hofmann A."/>
            <person name="Sternberg P.W."/>
            <person name="Wang J."/>
            <person name="Gasser R.B."/>
        </authorList>
    </citation>
    <scope>NUCLEOTIDE SEQUENCE [LARGE SCALE GENOMIC DNA]</scope>
    <source>
        <strain evidence="3">DCEP-RM93F</strain>
        <strain evidence="2">DCEP-RM93M</strain>
    </source>
</reference>
<evidence type="ECO:0000313" key="4">
    <source>
        <dbReference type="Proteomes" id="UP000030764"/>
    </source>
</evidence>
<dbReference type="GO" id="GO:0032502">
    <property type="term" value="P:developmental process"/>
    <property type="evidence" value="ECO:0007669"/>
    <property type="project" value="TreeGrafter"/>
</dbReference>
<gene>
    <name evidence="2" type="ORF">M513_04972</name>
    <name evidence="3" type="ORF">M514_04972</name>
</gene>
<dbReference type="CDD" id="cd11417">
    <property type="entry name" value="bHLH_TS_PTF1A"/>
    <property type="match status" value="1"/>
</dbReference>
<dbReference type="PANTHER" id="PTHR23349">
    <property type="entry name" value="BASIC HELIX-LOOP-HELIX TRANSCRIPTION FACTOR, TWIST"/>
    <property type="match status" value="1"/>
</dbReference>
<dbReference type="InterPro" id="IPR050283">
    <property type="entry name" value="E-box_TF_Regulators"/>
</dbReference>
<dbReference type="Proteomes" id="UP000030758">
    <property type="component" value="Unassembled WGS sequence"/>
</dbReference>
<dbReference type="PROSITE" id="PS50888">
    <property type="entry name" value="BHLH"/>
    <property type="match status" value="1"/>
</dbReference>
<protein>
    <recommendedName>
        <fullName evidence="1">BHLH domain-containing protein</fullName>
    </recommendedName>
</protein>
<evidence type="ECO:0000313" key="3">
    <source>
        <dbReference type="EMBL" id="KFD71180.1"/>
    </source>
</evidence>
<dbReference type="PANTHER" id="PTHR23349:SF112">
    <property type="entry name" value="48 RELATED 1, ISOFORM B"/>
    <property type="match status" value="1"/>
</dbReference>
<dbReference type="GO" id="GO:0000977">
    <property type="term" value="F:RNA polymerase II transcription regulatory region sequence-specific DNA binding"/>
    <property type="evidence" value="ECO:0007669"/>
    <property type="project" value="TreeGrafter"/>
</dbReference>
<dbReference type="GO" id="GO:0046983">
    <property type="term" value="F:protein dimerization activity"/>
    <property type="evidence" value="ECO:0007669"/>
    <property type="project" value="InterPro"/>
</dbReference>
<dbReference type="InterPro" id="IPR036638">
    <property type="entry name" value="HLH_DNA-bd_sf"/>
</dbReference>
<dbReference type="AlphaFoldDB" id="A0A085MAE9"/>
<dbReference type="InterPro" id="IPR011598">
    <property type="entry name" value="bHLH_dom"/>
</dbReference>
<proteinExistence type="predicted"/>
<feature type="domain" description="BHLH" evidence="1">
    <location>
        <begin position="148"/>
        <end position="200"/>
    </location>
</feature>
<name>A0A085MAE9_9BILA</name>
<dbReference type="SUPFAM" id="SSF47459">
    <property type="entry name" value="HLH, helix-loop-helix DNA-binding domain"/>
    <property type="match status" value="1"/>
</dbReference>
<dbReference type="EMBL" id="KL363210">
    <property type="protein sequence ID" value="KFD54195.1"/>
    <property type="molecule type" value="Genomic_DNA"/>
</dbReference>
<organism evidence="2 4">
    <name type="scientific">Trichuris suis</name>
    <name type="common">pig whipworm</name>
    <dbReference type="NCBI Taxonomy" id="68888"/>
    <lineage>
        <taxon>Eukaryota</taxon>
        <taxon>Metazoa</taxon>
        <taxon>Ecdysozoa</taxon>
        <taxon>Nematoda</taxon>
        <taxon>Enoplea</taxon>
        <taxon>Dorylaimia</taxon>
        <taxon>Trichinellida</taxon>
        <taxon>Trichuridae</taxon>
        <taxon>Trichuris</taxon>
    </lineage>
</organism>
<evidence type="ECO:0000313" key="2">
    <source>
        <dbReference type="EMBL" id="KFD54195.1"/>
    </source>
</evidence>
<dbReference type="Gene3D" id="4.10.280.10">
    <property type="entry name" value="Helix-loop-helix DNA-binding domain"/>
    <property type="match status" value="1"/>
</dbReference>
<dbReference type="Pfam" id="PF00010">
    <property type="entry name" value="HLH"/>
    <property type="match status" value="1"/>
</dbReference>
<dbReference type="SMART" id="SM00353">
    <property type="entry name" value="HLH"/>
    <property type="match status" value="1"/>
</dbReference>
<sequence>MNGAVVFGEHSETTMENSGSCFEFSMYQNGFELPAHCSMRQPDWFSTPFDLPSDENILPVNPDAEQSFTQFLTDINTCACIEEAQFTQQPLRIPMEEYSGFNIGSIGYDTQGAISPSVPEAYENHASHRARQVRRAKKRSSNIEVQLRQRHAANLRERRRMQSINEAFDGLRHRIPTLPYEKRLSKVDTLKLAIGYIRFLQGVLTQDDSRNSSHHSTIATNDQAMMINSIASTYQGQSGKAFLAYHSGRECEAQSNGMIPIAGHCLTWNRDDSEQHKSTLMTKLWIPQVSDAEKSVPSEHSGSFTSYECSG</sequence>
<dbReference type="Proteomes" id="UP000030764">
    <property type="component" value="Unassembled WGS sequence"/>
</dbReference>
<accession>A0A085MAE9</accession>
<dbReference type="EMBL" id="KL367483">
    <property type="protein sequence ID" value="KFD71180.1"/>
    <property type="molecule type" value="Genomic_DNA"/>
</dbReference>